<dbReference type="AlphaFoldDB" id="A0A967DZ23"/>
<dbReference type="Proteomes" id="UP000643701">
    <property type="component" value="Unassembled WGS sequence"/>
</dbReference>
<comment type="caution">
    <text evidence="2">The sequence shown here is derived from an EMBL/GenBank/DDBJ whole genome shotgun (WGS) entry which is preliminary data.</text>
</comment>
<keyword evidence="1" id="KW-0802">TPR repeat</keyword>
<dbReference type="PANTHER" id="PTHR12558">
    <property type="entry name" value="CELL DIVISION CYCLE 16,23,27"/>
    <property type="match status" value="1"/>
</dbReference>
<name>A0A967DZ23_9FLAO</name>
<dbReference type="Pfam" id="PF13181">
    <property type="entry name" value="TPR_8"/>
    <property type="match status" value="2"/>
</dbReference>
<sequence length="242" mass="27541">MKIINFVLIVFVFHWGTAQGLQEAQDFYQSGNSAKAIQTLEQIVKENPKDEKALSLMGKIYAEKENWERASTYYSELVNIAPSNADYNFKYGGALGLYAKTLNKFKAVFLVEDVKKHLNKAARLDPNHIEVRWALVQLYLELPSIIGGSIEKARSYANELEEISPVDGALTKGLIAEEEKDFKAAENYYKKAVSLRKSTLTYQKLVDLYLKTDQTQKAKKTAEKAYKTTNEDNFLKKVNHIN</sequence>
<evidence type="ECO:0000256" key="1">
    <source>
        <dbReference type="PROSITE-ProRule" id="PRU00339"/>
    </source>
</evidence>
<feature type="repeat" description="TPR" evidence="1">
    <location>
        <begin position="51"/>
        <end position="84"/>
    </location>
</feature>
<keyword evidence="3" id="KW-1185">Reference proteome</keyword>
<protein>
    <submittedName>
        <fullName evidence="2">Tetratricopeptide repeat protein</fullName>
    </submittedName>
</protein>
<evidence type="ECO:0000313" key="2">
    <source>
        <dbReference type="EMBL" id="NGZ90440.1"/>
    </source>
</evidence>
<reference evidence="2" key="1">
    <citation type="submission" date="2020-03" db="EMBL/GenBank/DDBJ databases">
        <title>Psychroflexus Maritimus sp. nov., isolate from marine sediment.</title>
        <authorList>
            <person name="Zhong Y.-L."/>
        </authorList>
    </citation>
    <scope>NUCLEOTIDE SEQUENCE</scope>
    <source>
        <strain evidence="2">C1</strain>
    </source>
</reference>
<dbReference type="InterPro" id="IPR019734">
    <property type="entry name" value="TPR_rpt"/>
</dbReference>
<dbReference type="SUPFAM" id="SSF81901">
    <property type="entry name" value="HCP-like"/>
    <property type="match status" value="1"/>
</dbReference>
<dbReference type="InterPro" id="IPR011990">
    <property type="entry name" value="TPR-like_helical_dom_sf"/>
</dbReference>
<dbReference type="RefSeq" id="WP_166400681.1">
    <property type="nucleotide sequence ID" value="NZ_JAANAS010000072.1"/>
</dbReference>
<dbReference type="PANTHER" id="PTHR12558:SF13">
    <property type="entry name" value="CELL DIVISION CYCLE PROTEIN 27 HOMOLOG"/>
    <property type="match status" value="1"/>
</dbReference>
<dbReference type="Gene3D" id="1.25.40.10">
    <property type="entry name" value="Tetratricopeptide repeat domain"/>
    <property type="match status" value="2"/>
</dbReference>
<proteinExistence type="predicted"/>
<organism evidence="2 3">
    <name type="scientific">Psychroflexus maritimus</name>
    <dbReference type="NCBI Taxonomy" id="2714865"/>
    <lineage>
        <taxon>Bacteria</taxon>
        <taxon>Pseudomonadati</taxon>
        <taxon>Bacteroidota</taxon>
        <taxon>Flavobacteriia</taxon>
        <taxon>Flavobacteriales</taxon>
        <taxon>Flavobacteriaceae</taxon>
        <taxon>Psychroflexus</taxon>
    </lineage>
</organism>
<dbReference type="EMBL" id="JAANAS010000072">
    <property type="protein sequence ID" value="NGZ90440.1"/>
    <property type="molecule type" value="Genomic_DNA"/>
</dbReference>
<accession>A0A967DZ23</accession>
<dbReference type="PROSITE" id="PS50005">
    <property type="entry name" value="TPR"/>
    <property type="match status" value="1"/>
</dbReference>
<gene>
    <name evidence="2" type="ORF">G7034_09260</name>
</gene>
<dbReference type="SMART" id="SM00028">
    <property type="entry name" value="TPR"/>
    <property type="match status" value="3"/>
</dbReference>
<evidence type="ECO:0000313" key="3">
    <source>
        <dbReference type="Proteomes" id="UP000643701"/>
    </source>
</evidence>
<dbReference type="Pfam" id="PF14559">
    <property type="entry name" value="TPR_19"/>
    <property type="match status" value="1"/>
</dbReference>